<dbReference type="EMBL" id="JBEDUW010000006">
    <property type="protein sequence ID" value="KAK9921611.1"/>
    <property type="molecule type" value="Genomic_DNA"/>
</dbReference>
<dbReference type="AlphaFoldDB" id="A0AAW1WCL5"/>
<comment type="caution">
    <text evidence="1">The sequence shown here is derived from an EMBL/GenBank/DDBJ whole genome shotgun (WGS) entry which is preliminary data.</text>
</comment>
<organism evidence="1 2">
    <name type="scientific">Rubus argutus</name>
    <name type="common">Southern blackberry</name>
    <dbReference type="NCBI Taxonomy" id="59490"/>
    <lineage>
        <taxon>Eukaryota</taxon>
        <taxon>Viridiplantae</taxon>
        <taxon>Streptophyta</taxon>
        <taxon>Embryophyta</taxon>
        <taxon>Tracheophyta</taxon>
        <taxon>Spermatophyta</taxon>
        <taxon>Magnoliopsida</taxon>
        <taxon>eudicotyledons</taxon>
        <taxon>Gunneridae</taxon>
        <taxon>Pentapetalae</taxon>
        <taxon>rosids</taxon>
        <taxon>fabids</taxon>
        <taxon>Rosales</taxon>
        <taxon>Rosaceae</taxon>
        <taxon>Rosoideae</taxon>
        <taxon>Rosoideae incertae sedis</taxon>
        <taxon>Rubus</taxon>
    </lineage>
</organism>
<reference evidence="1 2" key="1">
    <citation type="journal article" date="2023" name="G3 (Bethesda)">
        <title>A chromosome-length genome assembly and annotation of blackberry (Rubus argutus, cv. 'Hillquist').</title>
        <authorList>
            <person name="Bruna T."/>
            <person name="Aryal R."/>
            <person name="Dudchenko O."/>
            <person name="Sargent D.J."/>
            <person name="Mead D."/>
            <person name="Buti M."/>
            <person name="Cavallini A."/>
            <person name="Hytonen T."/>
            <person name="Andres J."/>
            <person name="Pham M."/>
            <person name="Weisz D."/>
            <person name="Mascagni F."/>
            <person name="Usai G."/>
            <person name="Natali L."/>
            <person name="Bassil N."/>
            <person name="Fernandez G.E."/>
            <person name="Lomsadze A."/>
            <person name="Armour M."/>
            <person name="Olukolu B."/>
            <person name="Poorten T."/>
            <person name="Britton C."/>
            <person name="Davik J."/>
            <person name="Ashrafi H."/>
            <person name="Aiden E.L."/>
            <person name="Borodovsky M."/>
            <person name="Worthington M."/>
        </authorList>
    </citation>
    <scope>NUCLEOTIDE SEQUENCE [LARGE SCALE GENOMIC DNA]</scope>
    <source>
        <strain evidence="1">PI 553951</strain>
    </source>
</reference>
<name>A0AAW1WCL5_RUBAR</name>
<accession>A0AAW1WCL5</accession>
<protein>
    <submittedName>
        <fullName evidence="1">Uncharacterized protein</fullName>
    </submittedName>
</protein>
<gene>
    <name evidence="1" type="ORF">M0R45_030115</name>
</gene>
<keyword evidence="2" id="KW-1185">Reference proteome</keyword>
<sequence length="80" mass="8753">MAETWVSWWCGSLLSGGEDLWRGEASIKDGHGGVFKLMVDYGDGFDGWDRKEAEHGMGDGGFAVMADDDEFVVSDCRSIT</sequence>
<evidence type="ECO:0000313" key="1">
    <source>
        <dbReference type="EMBL" id="KAK9921611.1"/>
    </source>
</evidence>
<evidence type="ECO:0000313" key="2">
    <source>
        <dbReference type="Proteomes" id="UP001457282"/>
    </source>
</evidence>
<proteinExistence type="predicted"/>
<dbReference type="Proteomes" id="UP001457282">
    <property type="component" value="Unassembled WGS sequence"/>
</dbReference>